<dbReference type="AlphaFoldDB" id="A0A809RVE8"/>
<dbReference type="RefSeq" id="WP_161553354.1">
    <property type="nucleotide sequence ID" value="NZ_AP022325.1"/>
</dbReference>
<evidence type="ECO:0000259" key="1">
    <source>
        <dbReference type="Pfam" id="PF01732"/>
    </source>
</evidence>
<dbReference type="Pfam" id="PF01732">
    <property type="entry name" value="Mycop_pep_DUF31"/>
    <property type="match status" value="1"/>
</dbReference>
<name>A0A809RVE8_9BACT</name>
<protein>
    <recommendedName>
        <fullName evidence="1">DUF31 domain-containing protein</fullName>
    </recommendedName>
</protein>
<dbReference type="InterPro" id="IPR022381">
    <property type="entry name" value="Uncharacterised_MG067"/>
</dbReference>
<keyword evidence="3" id="KW-1185">Reference proteome</keyword>
<dbReference type="PRINTS" id="PR00840">
    <property type="entry name" value="Y06768FAMILY"/>
</dbReference>
<proteinExistence type="predicted"/>
<dbReference type="InterPro" id="IPR022382">
    <property type="entry name" value="Mycoplasma_peptidase_DUF31"/>
</dbReference>
<reference evidence="2 3" key="1">
    <citation type="submission" date="2020-01" db="EMBL/GenBank/DDBJ databases">
        <title>Complete genome sequence of Mycoplasma felis strain Myco-2.</title>
        <authorList>
            <person name="Kinoshita Y."/>
            <person name="Niwa H."/>
            <person name="Uchida-Fujii E."/>
            <person name="Nukada T."/>
        </authorList>
    </citation>
    <scope>NUCLEOTIDE SEQUENCE [LARGE SCALE GENOMIC DNA]</scope>
    <source>
        <strain evidence="2 3">Myco-2</strain>
    </source>
</reference>
<feature type="domain" description="DUF31" evidence="1">
    <location>
        <begin position="500"/>
        <end position="841"/>
    </location>
</feature>
<gene>
    <name evidence="2" type="primary">lpp_3</name>
    <name evidence="2" type="ORF">JPM2_6540</name>
</gene>
<dbReference type="Proteomes" id="UP000464317">
    <property type="component" value="Chromosome"/>
</dbReference>
<sequence length="932" mass="106894">MSCFEEQKEPNKKNEISVQYYKSKLLSKISQLKDKKGFENAINTSATSEQLQKLEVEINKAINDEFQSASFDEVKNKTISLLDQLKNKKDYQSQIDKATTKEMLSIIQNKINSDLEKQNDINGESLREAISIFNEITSSPTYSKHFTIVETGGFSRRTMLDVLPSTIVQNSGNWTIIINPELQWAIQGTPTRFTASFTRAKNDNKTGNLTAYINFKNKLNNVSETVKVNLSGLKSNPLGVDENGTFLEEPNEDLKSDLELYYESNQDERFKLDDEKYLNVLKRRLAGREIDTLNKRRPELVSNNQDNIKKYNDLADKLGLSNYESAAWKGFGLPKYNNDGTVEGLSIYNQPEPIKAPSWVDSIGKDHNKILGLARTITNENYVRQAKQTFHIGFSGTKIPVPLHNGKIADRDQRITIFYKDIVKKLEDSNTKTELTNFANSVTEPYNISTAVKLKTKVNEELLKIKSEQEIEEIKKSVLKDYVNNSSLIPSSKNSLLEDINIGRTNADGMLDQSSGESGTIWLMDYQKRSDGKYPTKFYFGTNLHVADAMIEGSFNSYSLVRLNKEIGILNTLKLINLDTDKFTSFYFKPESIKRVFDGRDYLTTSPKDFLTNDQKQAYENVEEFLDFAVLEIDFEKDTNNTFERDKSEFARIITNNYASEENKENQIKFKTESYLKNYDKINFPLRNRNSENFDFNSIDQLFILGYPLAVRDHFLEPNVDDDQLKFIQYDYSLWTNADYTFYKINLGEDDNRNVKIIERLNRGNWLSYNIGYRTFKNKPGINDAFLSAPRIGSNLYKSSADNKDYVAFGLQYMPRWYVPYGGASGSSVRTQNNELVAVFHSANESAKTGLAAAFRSEGYDYNGLFGTYNLPQYDLIYGGGKTQKNSYRQALKELYKTQNIQTNLFPNGLDDSQIPNEFRFEDELINPLKDK</sequence>
<evidence type="ECO:0000313" key="2">
    <source>
        <dbReference type="EMBL" id="BBU47961.1"/>
    </source>
</evidence>
<dbReference type="NCBIfam" id="NF045841">
    <property type="entry name" value="Ig_SerProt_MIP"/>
    <property type="match status" value="1"/>
</dbReference>
<dbReference type="EMBL" id="AP022325">
    <property type="protein sequence ID" value="BBU47961.1"/>
    <property type="molecule type" value="Genomic_DNA"/>
</dbReference>
<dbReference type="NCBIfam" id="NF045842">
    <property type="entry name" value="MIP_near_MIB"/>
    <property type="match status" value="1"/>
</dbReference>
<dbReference type="KEGG" id="mfel:JPM2_6540"/>
<accession>A0A809RVE8</accession>
<organism evidence="2 3">
    <name type="scientific">Mycoplasmopsis felis</name>
    <dbReference type="NCBI Taxonomy" id="33923"/>
    <lineage>
        <taxon>Bacteria</taxon>
        <taxon>Bacillati</taxon>
        <taxon>Mycoplasmatota</taxon>
        <taxon>Mycoplasmoidales</taxon>
        <taxon>Metamycoplasmataceae</taxon>
        <taxon>Mycoplasmopsis</taxon>
    </lineage>
</organism>
<evidence type="ECO:0000313" key="3">
    <source>
        <dbReference type="Proteomes" id="UP000464317"/>
    </source>
</evidence>